<dbReference type="GeneID" id="15806508"/>
<dbReference type="OrthoDB" id="359167at2759"/>
<dbReference type="EMBL" id="ACOU01000002">
    <property type="protein sequence ID" value="EKX73585.1"/>
    <property type="molecule type" value="Genomic_DNA"/>
</dbReference>
<proteinExistence type="predicted"/>
<keyword evidence="1" id="KW-0732">Signal</keyword>
<evidence type="ECO:0000313" key="2">
    <source>
        <dbReference type="EMBL" id="EKX73585.1"/>
    </source>
</evidence>
<dbReference type="VEuPathDB" id="PiroplasmaDB:BEWA_036210"/>
<protein>
    <submittedName>
        <fullName evidence="2">Signal peptide containing protein</fullName>
    </submittedName>
</protein>
<sequence length="210" mass="23019">MNLRNITIATLASLCLVSGYKAPTKRLTTTLLSRLMPNWTPRHQANFALYVPTCSVVKSYPYSTSPTIRVYGITKNYSAVLTGYPVNSSMDPGKQVPCGKNKRNCGGLQNRGVLYGWTDKVRPALTGRSSFVFYTDYTLQKPKEGSSAEYCVHIYSPPVGKIEAINRAIGAGARDPSRNFGSDERLERIILGASKGKTKKIAACCFLLHG</sequence>
<dbReference type="eggNOG" id="ENOG502TN18">
    <property type="taxonomic scope" value="Eukaryota"/>
</dbReference>
<feature type="signal peptide" evidence="1">
    <location>
        <begin position="1"/>
        <end position="19"/>
    </location>
</feature>
<name>L1LEA6_THEEQ</name>
<organism evidence="2 3">
    <name type="scientific">Theileria equi strain WA</name>
    <dbReference type="NCBI Taxonomy" id="1537102"/>
    <lineage>
        <taxon>Eukaryota</taxon>
        <taxon>Sar</taxon>
        <taxon>Alveolata</taxon>
        <taxon>Apicomplexa</taxon>
        <taxon>Aconoidasida</taxon>
        <taxon>Piroplasmida</taxon>
        <taxon>Theileriidae</taxon>
        <taxon>Theileria</taxon>
    </lineage>
</organism>
<dbReference type="RefSeq" id="XP_004833037.1">
    <property type="nucleotide sequence ID" value="XM_004832980.1"/>
</dbReference>
<feature type="chain" id="PRO_5003952623" evidence="1">
    <location>
        <begin position="20"/>
        <end position="210"/>
    </location>
</feature>
<evidence type="ECO:0000313" key="3">
    <source>
        <dbReference type="Proteomes" id="UP000031512"/>
    </source>
</evidence>
<dbReference type="Proteomes" id="UP000031512">
    <property type="component" value="Unassembled WGS sequence"/>
</dbReference>
<dbReference type="KEGG" id="beq:BEWA_036210"/>
<gene>
    <name evidence="2" type="ORF">BEWA_036210</name>
</gene>
<comment type="caution">
    <text evidence="2">The sequence shown here is derived from an EMBL/GenBank/DDBJ whole genome shotgun (WGS) entry which is preliminary data.</text>
</comment>
<evidence type="ECO:0000256" key="1">
    <source>
        <dbReference type="SAM" id="SignalP"/>
    </source>
</evidence>
<accession>L1LEA6</accession>
<dbReference type="AlphaFoldDB" id="L1LEA6"/>
<keyword evidence="3" id="KW-1185">Reference proteome</keyword>
<reference evidence="2 3" key="1">
    <citation type="journal article" date="2012" name="BMC Genomics">
        <title>Comparative genomic analysis and phylogenetic position of Theileria equi.</title>
        <authorList>
            <person name="Kappmeyer L.S."/>
            <person name="Thiagarajan M."/>
            <person name="Herndon D.R."/>
            <person name="Ramsay J.D."/>
            <person name="Caler E."/>
            <person name="Djikeng A."/>
            <person name="Gillespie J.J."/>
            <person name="Lau A.O."/>
            <person name="Roalson E.H."/>
            <person name="Silva J.C."/>
            <person name="Silva M.G."/>
            <person name="Suarez C.E."/>
            <person name="Ueti M.W."/>
            <person name="Nene V.M."/>
            <person name="Mealey R.H."/>
            <person name="Knowles D.P."/>
            <person name="Brayton K.A."/>
        </authorList>
    </citation>
    <scope>NUCLEOTIDE SEQUENCE [LARGE SCALE GENOMIC DNA]</scope>
    <source>
        <strain evidence="2 3">WA</strain>
    </source>
</reference>